<evidence type="ECO:0000313" key="2">
    <source>
        <dbReference type="Proteomes" id="UP000044071"/>
    </source>
</evidence>
<evidence type="ECO:0008006" key="3">
    <source>
        <dbReference type="Google" id="ProtNLM"/>
    </source>
</evidence>
<dbReference type="Pfam" id="PF05534">
    <property type="entry name" value="HicB"/>
    <property type="match status" value="1"/>
</dbReference>
<dbReference type="eggNOG" id="COG4226">
    <property type="taxonomic scope" value="Bacteria"/>
</dbReference>
<reference evidence="1 2" key="1">
    <citation type="submission" date="2014-06" db="EMBL/GenBank/DDBJ databases">
        <authorList>
            <person name="Urmite Genomes Urmite Genomes"/>
        </authorList>
    </citation>
    <scope>NUCLEOTIDE SEQUENCE [LARGE SCALE GENOMIC DNA]</scope>
</reference>
<protein>
    <recommendedName>
        <fullName evidence="3">HicB family protein</fullName>
    </recommendedName>
</protein>
<sequence length="109" mass="12466">MLQYKGYIGHVVFDDLNELFFGEIINTQTVITFQATMSHQLKNAFMEAIDNYLKSCEKQLKEPEVPLSGQLALTVSPELHRDVFMAAKNLRVSLNVWICSALRHAVCRH</sequence>
<dbReference type="AlphaFoldDB" id="A0A078KY72"/>
<dbReference type="RefSeq" id="WP_044012623.1">
    <property type="nucleotide sequence ID" value="NZ_CCVW01000005.1"/>
</dbReference>
<gene>
    <name evidence="1" type="ORF">BN59_03663</name>
</gene>
<dbReference type="InterPro" id="IPR035069">
    <property type="entry name" value="TTHA1013/TTHA0281-like"/>
</dbReference>
<name>A0A078KY72_9GAMM</name>
<keyword evidence="2" id="KW-1185">Reference proteome</keyword>
<dbReference type="SUPFAM" id="SSF143100">
    <property type="entry name" value="TTHA1013/TTHA0281-like"/>
    <property type="match status" value="1"/>
</dbReference>
<evidence type="ECO:0000313" key="1">
    <source>
        <dbReference type="EMBL" id="CDZ79345.1"/>
    </source>
</evidence>
<proteinExistence type="predicted"/>
<dbReference type="InterPro" id="IPR008651">
    <property type="entry name" value="Uncharacterised_HicB"/>
</dbReference>
<accession>A0A078KY72</accession>
<dbReference type="EMBL" id="CCSB01000005">
    <property type="protein sequence ID" value="CDZ79345.1"/>
    <property type="molecule type" value="Genomic_DNA"/>
</dbReference>
<organism evidence="1 2">
    <name type="scientific">Legionella massiliensis</name>
    <dbReference type="NCBI Taxonomy" id="1034943"/>
    <lineage>
        <taxon>Bacteria</taxon>
        <taxon>Pseudomonadati</taxon>
        <taxon>Pseudomonadota</taxon>
        <taxon>Gammaproteobacteria</taxon>
        <taxon>Legionellales</taxon>
        <taxon>Legionellaceae</taxon>
        <taxon>Legionella</taxon>
    </lineage>
</organism>
<dbReference type="Proteomes" id="UP000044071">
    <property type="component" value="Unassembled WGS sequence"/>
</dbReference>
<dbReference type="STRING" id="1034943.BN59_03663"/>
<dbReference type="OrthoDB" id="5297106at2"/>